<dbReference type="GO" id="GO:0047580">
    <property type="term" value="F:4-hydroxyproline epimerase activity"/>
    <property type="evidence" value="ECO:0007669"/>
    <property type="project" value="UniProtKB-ARBA"/>
</dbReference>
<dbReference type="Pfam" id="PF05544">
    <property type="entry name" value="Pro_racemase"/>
    <property type="match status" value="1"/>
</dbReference>
<organism evidence="2 3">
    <name type="scientific">Parahaliea maris</name>
    <dbReference type="NCBI Taxonomy" id="2716870"/>
    <lineage>
        <taxon>Bacteria</taxon>
        <taxon>Pseudomonadati</taxon>
        <taxon>Pseudomonadota</taxon>
        <taxon>Gammaproteobacteria</taxon>
        <taxon>Cellvibrionales</taxon>
        <taxon>Halieaceae</taxon>
        <taxon>Parahaliea</taxon>
    </lineage>
</organism>
<evidence type="ECO:0000256" key="1">
    <source>
        <dbReference type="ARBA" id="ARBA00007529"/>
    </source>
</evidence>
<evidence type="ECO:0000313" key="3">
    <source>
        <dbReference type="Proteomes" id="UP000321039"/>
    </source>
</evidence>
<comment type="similarity">
    <text evidence="1">Belongs to the proline racemase family.</text>
</comment>
<dbReference type="PANTHER" id="PTHR33442:SF1">
    <property type="entry name" value="TRANS-3-HYDROXY-L-PROLINE DEHYDRATASE"/>
    <property type="match status" value="1"/>
</dbReference>
<dbReference type="Proteomes" id="UP000321039">
    <property type="component" value="Unassembled WGS sequence"/>
</dbReference>
<name>A0A5C9A1H4_9GAMM</name>
<dbReference type="SUPFAM" id="SSF54506">
    <property type="entry name" value="Diaminopimelate epimerase-like"/>
    <property type="match status" value="1"/>
</dbReference>
<sequence>MQQQQLDKALGWEPPANWLRVRTLDAHTGGEPLRIYLDGYGQIPGAAILEKQAYCRENLDHLRRATVWEPRGHADMYGCIVTEPTTGDGDLGVIFTHNEGYSSMCGHGIIAVTTALLETGALPAQSPETCLRIDSPAGRITAYARMEGQRVASVYFHNVPSYVVELDASVPVPGMGEVRYDLAFGGAYYAFVDAREIGLDTGPDNAAALIHAGRAIKQAVVDSRVIEHPEDSALGFLYGTIFIDSARSELAGSRNVCIFADGELDRSPTGTGVSARAAIHHARGELKPGDSMVVESIIGSRFRTAVHSELTYCGHPAVIPEVEGQAYITGRQEFLVNPDDPFAHGFFIR</sequence>
<dbReference type="EMBL" id="VRZA01000003">
    <property type="protein sequence ID" value="TXS93844.1"/>
    <property type="molecule type" value="Genomic_DNA"/>
</dbReference>
<dbReference type="RefSeq" id="WP_148068186.1">
    <property type="nucleotide sequence ID" value="NZ_VRZA01000003.1"/>
</dbReference>
<dbReference type="PANTHER" id="PTHR33442">
    <property type="entry name" value="TRANS-3-HYDROXY-L-PROLINE DEHYDRATASE"/>
    <property type="match status" value="1"/>
</dbReference>
<dbReference type="InterPro" id="IPR008794">
    <property type="entry name" value="Pro_racemase_fam"/>
</dbReference>
<accession>A0A5C9A1H4</accession>
<keyword evidence="3" id="KW-1185">Reference proteome</keyword>
<reference evidence="2 3" key="1">
    <citation type="submission" date="2019-08" db="EMBL/GenBank/DDBJ databases">
        <title>Parahaliea maris sp. nov., isolated from the surface seawater.</title>
        <authorList>
            <person name="Liu Y."/>
        </authorList>
    </citation>
    <scope>NUCLEOTIDE SEQUENCE [LARGE SCALE GENOMIC DNA]</scope>
    <source>
        <strain evidence="2 3">HSLHS9</strain>
    </source>
</reference>
<dbReference type="Gene3D" id="3.10.310.10">
    <property type="entry name" value="Diaminopimelate Epimerase, Chain A, domain 1"/>
    <property type="match status" value="2"/>
</dbReference>
<dbReference type="FunFam" id="3.10.310.10:FF:000003">
    <property type="entry name" value="Proline racemase"/>
    <property type="match status" value="1"/>
</dbReference>
<dbReference type="PIRSF" id="PIRSF029792">
    <property type="entry name" value="Pro_racemase"/>
    <property type="match status" value="1"/>
</dbReference>
<dbReference type="SFLD" id="SFLDS00028">
    <property type="entry name" value="Proline_Racemase"/>
    <property type="match status" value="1"/>
</dbReference>
<protein>
    <submittedName>
        <fullName evidence="2">Proline racemase</fullName>
    </submittedName>
</protein>
<proteinExistence type="inferred from homology"/>
<dbReference type="AlphaFoldDB" id="A0A5C9A1H4"/>
<comment type="caution">
    <text evidence="2">The sequence shown here is derived from an EMBL/GenBank/DDBJ whole genome shotgun (WGS) entry which is preliminary data.</text>
</comment>
<gene>
    <name evidence="2" type="ORF">FV139_09425</name>
</gene>
<evidence type="ECO:0000313" key="2">
    <source>
        <dbReference type="EMBL" id="TXS93844.1"/>
    </source>
</evidence>